<reference evidence="10 11" key="1">
    <citation type="journal article" date="2018" name="Nat. Biotechnol.">
        <title>A standardized bacterial taxonomy based on genome phylogeny substantially revises the tree of life.</title>
        <authorList>
            <person name="Parks D.H."/>
            <person name="Chuvochina M."/>
            <person name="Waite D.W."/>
            <person name="Rinke C."/>
            <person name="Skarshewski A."/>
            <person name="Chaumeil P.A."/>
            <person name="Hugenholtz P."/>
        </authorList>
    </citation>
    <scope>NUCLEOTIDE SEQUENCE [LARGE SCALE GENOMIC DNA]</scope>
    <source>
        <strain evidence="10">UBA10948</strain>
    </source>
</reference>
<evidence type="ECO:0000256" key="2">
    <source>
        <dbReference type="ARBA" id="ARBA00022555"/>
    </source>
</evidence>
<dbReference type="PANTHER" id="PTHR11777">
    <property type="entry name" value="ALANYL-TRNA SYNTHETASE"/>
    <property type="match status" value="1"/>
</dbReference>
<comment type="similarity">
    <text evidence="1">Belongs to the class-II aminoacyl-tRNA synthetase family.</text>
</comment>
<keyword evidence="2" id="KW-0820">tRNA-binding</keyword>
<evidence type="ECO:0000256" key="3">
    <source>
        <dbReference type="ARBA" id="ARBA00022598"/>
    </source>
</evidence>
<dbReference type="InterPro" id="IPR018162">
    <property type="entry name" value="Ala-tRNA-ligase_IIc_anticod-bd"/>
</dbReference>
<dbReference type="EMBL" id="DNZF01000167">
    <property type="protein sequence ID" value="HBK53783.1"/>
    <property type="molecule type" value="Genomic_DNA"/>
</dbReference>
<evidence type="ECO:0000256" key="1">
    <source>
        <dbReference type="ARBA" id="ARBA00008226"/>
    </source>
</evidence>
<dbReference type="GO" id="GO:0006419">
    <property type="term" value="P:alanyl-tRNA aminoacylation"/>
    <property type="evidence" value="ECO:0007669"/>
    <property type="project" value="InterPro"/>
</dbReference>
<organism evidence="10 11">
    <name type="scientific">Syntrophomonas wolfei</name>
    <dbReference type="NCBI Taxonomy" id="863"/>
    <lineage>
        <taxon>Bacteria</taxon>
        <taxon>Bacillati</taxon>
        <taxon>Bacillota</taxon>
        <taxon>Clostridia</taxon>
        <taxon>Eubacteriales</taxon>
        <taxon>Syntrophomonadaceae</taxon>
        <taxon>Syntrophomonas</taxon>
    </lineage>
</organism>
<dbReference type="SUPFAM" id="SSF101353">
    <property type="entry name" value="Putative anticodon-binding domain of alanyl-tRNA synthetase (AlaRS)"/>
    <property type="match status" value="1"/>
</dbReference>
<feature type="non-terminal residue" evidence="10">
    <location>
        <position position="176"/>
    </location>
</feature>
<name>A0A354YWR2_9FIRM</name>
<keyword evidence="4" id="KW-0547">Nucleotide-binding</keyword>
<feature type="non-terminal residue" evidence="10">
    <location>
        <position position="1"/>
    </location>
</feature>
<accession>A0A354YWR2</accession>
<evidence type="ECO:0000256" key="4">
    <source>
        <dbReference type="ARBA" id="ARBA00022741"/>
    </source>
</evidence>
<keyword evidence="7" id="KW-0648">Protein biosynthesis</keyword>
<dbReference type="GO" id="GO:0002161">
    <property type="term" value="F:aminoacyl-tRNA deacylase activity"/>
    <property type="evidence" value="ECO:0007669"/>
    <property type="project" value="TreeGrafter"/>
</dbReference>
<dbReference type="AlphaFoldDB" id="A0A354YWR2"/>
<dbReference type="GO" id="GO:0005524">
    <property type="term" value="F:ATP binding"/>
    <property type="evidence" value="ECO:0007669"/>
    <property type="project" value="UniProtKB-KW"/>
</dbReference>
<evidence type="ECO:0000313" key="10">
    <source>
        <dbReference type="EMBL" id="HBK53783.1"/>
    </source>
</evidence>
<evidence type="ECO:0000313" key="11">
    <source>
        <dbReference type="Proteomes" id="UP000263273"/>
    </source>
</evidence>
<evidence type="ECO:0000256" key="8">
    <source>
        <dbReference type="ARBA" id="ARBA00023146"/>
    </source>
</evidence>
<evidence type="ECO:0000256" key="5">
    <source>
        <dbReference type="ARBA" id="ARBA00022840"/>
    </source>
</evidence>
<dbReference type="InterPro" id="IPR018165">
    <property type="entry name" value="Ala-tRNA-synth_IIc_core"/>
</dbReference>
<dbReference type="InterPro" id="IPR050058">
    <property type="entry name" value="Ala-tRNA_ligase"/>
</dbReference>
<dbReference type="PANTHER" id="PTHR11777:SF9">
    <property type="entry name" value="ALANINE--TRNA LIGASE, CYTOPLASMIC"/>
    <property type="match status" value="1"/>
</dbReference>
<dbReference type="GO" id="GO:0005829">
    <property type="term" value="C:cytosol"/>
    <property type="evidence" value="ECO:0007669"/>
    <property type="project" value="TreeGrafter"/>
</dbReference>
<feature type="domain" description="Alanyl-transfer RNA synthetases family profile" evidence="9">
    <location>
        <begin position="1"/>
        <end position="176"/>
    </location>
</feature>
<dbReference type="Proteomes" id="UP000263273">
    <property type="component" value="Unassembled WGS sequence"/>
</dbReference>
<proteinExistence type="inferred from homology"/>
<evidence type="ECO:0000256" key="6">
    <source>
        <dbReference type="ARBA" id="ARBA00022884"/>
    </source>
</evidence>
<dbReference type="GO" id="GO:0000049">
    <property type="term" value="F:tRNA binding"/>
    <property type="evidence" value="ECO:0007669"/>
    <property type="project" value="UniProtKB-KW"/>
</dbReference>
<dbReference type="GO" id="GO:0004813">
    <property type="term" value="F:alanine-tRNA ligase activity"/>
    <property type="evidence" value="ECO:0007669"/>
    <property type="project" value="InterPro"/>
</dbReference>
<keyword evidence="8" id="KW-0030">Aminoacyl-tRNA synthetase</keyword>
<sequence length="176" mass="20171">DTGMGLERLSSILQGVDSNFDTDLFIPIIKRIEELTGKAYEQGERGFPFRVIADHSRACSFLIADGVLPSNDGRGYVLRRILRRALRFGRLLGIEGSFLYKNVDVVCDIMKEAYPELLEKQDFIKEVIRLEEERFLLTLNDGLKKAEEIMERARQRGDNVIPGEEAFMLYDTYGFP</sequence>
<protein>
    <submittedName>
        <fullName evidence="10">Alanine--tRNA ligase</fullName>
    </submittedName>
</protein>
<dbReference type="PRINTS" id="PR00980">
    <property type="entry name" value="TRNASYNTHALA"/>
</dbReference>
<evidence type="ECO:0000256" key="7">
    <source>
        <dbReference type="ARBA" id="ARBA00022917"/>
    </source>
</evidence>
<dbReference type="PROSITE" id="PS50860">
    <property type="entry name" value="AA_TRNA_LIGASE_II_ALA"/>
    <property type="match status" value="1"/>
</dbReference>
<evidence type="ECO:0000259" key="9">
    <source>
        <dbReference type="PROSITE" id="PS50860"/>
    </source>
</evidence>
<dbReference type="Pfam" id="PF01411">
    <property type="entry name" value="tRNA-synt_2c"/>
    <property type="match status" value="1"/>
</dbReference>
<gene>
    <name evidence="10" type="ORF">DDZ44_07605</name>
</gene>
<keyword evidence="6" id="KW-0694">RNA-binding</keyword>
<keyword evidence="5" id="KW-0067">ATP-binding</keyword>
<dbReference type="InterPro" id="IPR002318">
    <property type="entry name" value="Ala-tRNA-lgiase_IIc"/>
</dbReference>
<comment type="caution">
    <text evidence="10">The sequence shown here is derived from an EMBL/GenBank/DDBJ whole genome shotgun (WGS) entry which is preliminary data.</text>
</comment>
<dbReference type="InterPro" id="IPR018164">
    <property type="entry name" value="Ala-tRNA-synth_IIc_N"/>
</dbReference>
<keyword evidence="3 10" id="KW-0436">Ligase</keyword>